<accession>A0A0E9T1A0</accession>
<proteinExistence type="predicted"/>
<reference evidence="1" key="2">
    <citation type="journal article" date="2015" name="Fish Shellfish Immunol.">
        <title>Early steps in the European eel (Anguilla anguilla)-Vibrio vulnificus interaction in the gills: Role of the RtxA13 toxin.</title>
        <authorList>
            <person name="Callol A."/>
            <person name="Pajuelo D."/>
            <person name="Ebbesson L."/>
            <person name="Teles M."/>
            <person name="MacKenzie S."/>
            <person name="Amaro C."/>
        </authorList>
    </citation>
    <scope>NUCLEOTIDE SEQUENCE</scope>
</reference>
<name>A0A0E9T1A0_ANGAN</name>
<evidence type="ECO:0000313" key="1">
    <source>
        <dbReference type="EMBL" id="JAH47346.1"/>
    </source>
</evidence>
<dbReference type="AlphaFoldDB" id="A0A0E9T1A0"/>
<organism evidence="1">
    <name type="scientific">Anguilla anguilla</name>
    <name type="common">European freshwater eel</name>
    <name type="synonym">Muraena anguilla</name>
    <dbReference type="NCBI Taxonomy" id="7936"/>
    <lineage>
        <taxon>Eukaryota</taxon>
        <taxon>Metazoa</taxon>
        <taxon>Chordata</taxon>
        <taxon>Craniata</taxon>
        <taxon>Vertebrata</taxon>
        <taxon>Euteleostomi</taxon>
        <taxon>Actinopterygii</taxon>
        <taxon>Neopterygii</taxon>
        <taxon>Teleostei</taxon>
        <taxon>Anguilliformes</taxon>
        <taxon>Anguillidae</taxon>
        <taxon>Anguilla</taxon>
    </lineage>
</organism>
<sequence>MLMLFTNVSVQEFASCLISMYNVHIKPIYVVL</sequence>
<dbReference type="EMBL" id="GBXM01061231">
    <property type="protein sequence ID" value="JAH47346.1"/>
    <property type="molecule type" value="Transcribed_RNA"/>
</dbReference>
<protein>
    <submittedName>
        <fullName evidence="1">Uncharacterized protein</fullName>
    </submittedName>
</protein>
<reference evidence="1" key="1">
    <citation type="submission" date="2014-11" db="EMBL/GenBank/DDBJ databases">
        <authorList>
            <person name="Amaro Gonzalez C."/>
        </authorList>
    </citation>
    <scope>NUCLEOTIDE SEQUENCE</scope>
</reference>